<organism evidence="2 3">
    <name type="scientific">Leifsonia stereocauli</name>
    <dbReference type="NCBI Taxonomy" id="3134136"/>
    <lineage>
        <taxon>Bacteria</taxon>
        <taxon>Bacillati</taxon>
        <taxon>Actinomycetota</taxon>
        <taxon>Actinomycetes</taxon>
        <taxon>Micrococcales</taxon>
        <taxon>Microbacteriaceae</taxon>
        <taxon>Leifsonia</taxon>
    </lineage>
</organism>
<evidence type="ECO:0000259" key="1">
    <source>
        <dbReference type="PROSITE" id="PS51186"/>
    </source>
</evidence>
<dbReference type="Gene3D" id="3.40.630.30">
    <property type="match status" value="1"/>
</dbReference>
<sequence>MTEIRHPLPHDLPGIYDICLATGDAGADGRGVYENPDLIGHVYAGPYAVRHPEFAFVVADERGIGGYVLAAPDTRAFEAWEESEWWPALRAQYPVGSAATDADNALVALFHEPERIADDVLVRYPAHLHIDLHPRLQGQGLGRVLIGKALDALREAGVTGLHLAVDPRNVGGQAFYPRVGFTRQERAGDGPIVFTVELGPAR</sequence>
<dbReference type="SUPFAM" id="SSF55729">
    <property type="entry name" value="Acyl-CoA N-acyltransferases (Nat)"/>
    <property type="match status" value="1"/>
</dbReference>
<dbReference type="Proteomes" id="UP001425155">
    <property type="component" value="Unassembled WGS sequence"/>
</dbReference>
<accession>A0ABU9W2C3</accession>
<dbReference type="Pfam" id="PF00583">
    <property type="entry name" value="Acetyltransf_1"/>
    <property type="match status" value="1"/>
</dbReference>
<dbReference type="RefSeq" id="WP_342112611.1">
    <property type="nucleotide sequence ID" value="NZ_JBCAUN010000001.1"/>
</dbReference>
<dbReference type="PANTHER" id="PTHR13170">
    <property type="entry name" value="O-GLCNACASE"/>
    <property type="match status" value="1"/>
</dbReference>
<proteinExistence type="predicted"/>
<dbReference type="PROSITE" id="PS51186">
    <property type="entry name" value="GNAT"/>
    <property type="match status" value="1"/>
</dbReference>
<evidence type="ECO:0000313" key="2">
    <source>
        <dbReference type="EMBL" id="MEN1946141.1"/>
    </source>
</evidence>
<dbReference type="PANTHER" id="PTHR13170:SF16">
    <property type="entry name" value="PROTEIN O-GLCNACASE"/>
    <property type="match status" value="1"/>
</dbReference>
<dbReference type="EMBL" id="JBCLVG010000001">
    <property type="protein sequence ID" value="MEN1946141.1"/>
    <property type="molecule type" value="Genomic_DNA"/>
</dbReference>
<dbReference type="InterPro" id="IPR051822">
    <property type="entry name" value="Glycosyl_Hydrolase_84"/>
</dbReference>
<reference evidence="2 3" key="1">
    <citation type="submission" date="2024-03" db="EMBL/GenBank/DDBJ databases">
        <title>YIM 134122 draft genome.</title>
        <authorList>
            <person name="Zuo S."/>
            <person name="Xiong L."/>
        </authorList>
    </citation>
    <scope>NUCLEOTIDE SEQUENCE [LARGE SCALE GENOMIC DNA]</scope>
    <source>
        <strain evidence="2 3">YIM 134122</strain>
    </source>
</reference>
<gene>
    <name evidence="2" type="ORF">WJX64_06280</name>
</gene>
<dbReference type="CDD" id="cd04301">
    <property type="entry name" value="NAT_SF"/>
    <property type="match status" value="1"/>
</dbReference>
<protein>
    <submittedName>
        <fullName evidence="2">GNAT family N-acetyltransferase</fullName>
    </submittedName>
</protein>
<name>A0ABU9W2C3_9MICO</name>
<dbReference type="InterPro" id="IPR000182">
    <property type="entry name" value="GNAT_dom"/>
</dbReference>
<evidence type="ECO:0000313" key="3">
    <source>
        <dbReference type="Proteomes" id="UP001425155"/>
    </source>
</evidence>
<keyword evidence="3" id="KW-1185">Reference proteome</keyword>
<feature type="domain" description="N-acetyltransferase" evidence="1">
    <location>
        <begin position="64"/>
        <end position="202"/>
    </location>
</feature>
<comment type="caution">
    <text evidence="2">The sequence shown here is derived from an EMBL/GenBank/DDBJ whole genome shotgun (WGS) entry which is preliminary data.</text>
</comment>
<dbReference type="InterPro" id="IPR016181">
    <property type="entry name" value="Acyl_CoA_acyltransferase"/>
</dbReference>